<evidence type="ECO:0000313" key="1">
    <source>
        <dbReference type="EMBL" id="MCR2833660.1"/>
    </source>
</evidence>
<name>A0ABT1XPR5_9SPHN</name>
<keyword evidence="2" id="KW-1185">Reference proteome</keyword>
<protein>
    <submittedName>
        <fullName evidence="1">Uncharacterized protein</fullName>
    </submittedName>
</protein>
<dbReference type="EMBL" id="JANKHH010000004">
    <property type="protein sequence ID" value="MCR2833660.1"/>
    <property type="molecule type" value="Genomic_DNA"/>
</dbReference>
<proteinExistence type="predicted"/>
<comment type="caution">
    <text evidence="1">The sequence shown here is derived from an EMBL/GenBank/DDBJ whole genome shotgun (WGS) entry which is preliminary data.</text>
</comment>
<dbReference type="Proteomes" id="UP001206067">
    <property type="component" value="Unassembled WGS sequence"/>
</dbReference>
<gene>
    <name evidence="1" type="ORF">NSO95_06855</name>
</gene>
<evidence type="ECO:0000313" key="2">
    <source>
        <dbReference type="Proteomes" id="UP001206067"/>
    </source>
</evidence>
<accession>A0ABT1XPR5</accession>
<reference evidence="1 2" key="1">
    <citation type="submission" date="2022-08" db="EMBL/GenBank/DDBJ databases">
        <title>Polyphasic taxonomy analysis of Qipengyuania sp.RS5-5.</title>
        <authorList>
            <person name="Xamxidin M."/>
            <person name="Wu M."/>
        </authorList>
    </citation>
    <scope>NUCLEOTIDE SEQUENCE [LARGE SCALE GENOMIC DNA]</scope>
    <source>
        <strain evidence="1 2">RS5-5</strain>
    </source>
</reference>
<organism evidence="1 2">
    <name type="scientific">Parerythrobacter lacustris</name>
    <dbReference type="NCBI Taxonomy" id="2969984"/>
    <lineage>
        <taxon>Bacteria</taxon>
        <taxon>Pseudomonadati</taxon>
        <taxon>Pseudomonadota</taxon>
        <taxon>Alphaproteobacteria</taxon>
        <taxon>Sphingomonadales</taxon>
        <taxon>Erythrobacteraceae</taxon>
        <taxon>Parerythrobacter</taxon>
    </lineage>
</organism>
<dbReference type="RefSeq" id="WP_257595439.1">
    <property type="nucleotide sequence ID" value="NZ_JANKHH010000004.1"/>
</dbReference>
<sequence>MQAVDWNASATLLERDDSGSDLHYHFRTVEKSTLGDLVRKVAAMSANDRARLVIDSGGGTINVGEIMALAQRDDLP</sequence>